<dbReference type="AlphaFoldDB" id="A0AAV6RQI0"/>
<evidence type="ECO:0000259" key="4">
    <source>
        <dbReference type="PROSITE" id="PS50835"/>
    </source>
</evidence>
<dbReference type="SMART" id="SM00408">
    <property type="entry name" value="IGc2"/>
    <property type="match status" value="1"/>
</dbReference>
<keyword evidence="5" id="KW-0675">Receptor</keyword>
<comment type="caution">
    <text evidence="5">The sequence shown here is derived from an EMBL/GenBank/DDBJ whole genome shotgun (WGS) entry which is preliminary data.</text>
</comment>
<keyword evidence="2" id="KW-0812">Transmembrane</keyword>
<dbReference type="EMBL" id="JAGKHQ010000010">
    <property type="protein sequence ID" value="KAG7507638.1"/>
    <property type="molecule type" value="Genomic_DNA"/>
</dbReference>
<feature type="chain" id="PRO_5044023314" evidence="3">
    <location>
        <begin position="20"/>
        <end position="198"/>
    </location>
</feature>
<dbReference type="GO" id="GO:0030183">
    <property type="term" value="P:B cell differentiation"/>
    <property type="evidence" value="ECO:0007669"/>
    <property type="project" value="TreeGrafter"/>
</dbReference>
<evidence type="ECO:0000313" key="6">
    <source>
        <dbReference type="Proteomes" id="UP000693946"/>
    </source>
</evidence>
<dbReference type="Proteomes" id="UP000693946">
    <property type="component" value="Linkage Group LG18"/>
</dbReference>
<keyword evidence="3" id="KW-0732">Signal</keyword>
<dbReference type="InterPro" id="IPR007110">
    <property type="entry name" value="Ig-like_dom"/>
</dbReference>
<feature type="signal peptide" evidence="3">
    <location>
        <begin position="1"/>
        <end position="19"/>
    </location>
</feature>
<dbReference type="InterPro" id="IPR003598">
    <property type="entry name" value="Ig_sub2"/>
</dbReference>
<name>A0AAV6RQI0_SOLSE</name>
<dbReference type="SMART" id="SM00409">
    <property type="entry name" value="IG"/>
    <property type="match status" value="1"/>
</dbReference>
<dbReference type="CDD" id="cd00099">
    <property type="entry name" value="IgV"/>
    <property type="match status" value="1"/>
</dbReference>
<keyword evidence="1" id="KW-0393">Immunoglobulin domain</keyword>
<dbReference type="Pfam" id="PF00047">
    <property type="entry name" value="ig"/>
    <property type="match status" value="1"/>
</dbReference>
<reference evidence="5 6" key="1">
    <citation type="journal article" date="2021" name="Sci. Rep.">
        <title>Chromosome anchoring in Senegalese sole (Solea senegalensis) reveals sex-associated markers and genome rearrangements in flatfish.</title>
        <authorList>
            <person name="Guerrero-Cozar I."/>
            <person name="Gomez-Garrido J."/>
            <person name="Berbel C."/>
            <person name="Martinez-Blanch J.F."/>
            <person name="Alioto T."/>
            <person name="Claros M.G."/>
            <person name="Gagnaire P.A."/>
            <person name="Manchado M."/>
        </authorList>
    </citation>
    <scope>NUCLEOTIDE SEQUENCE [LARGE SCALE GENOMIC DNA]</scope>
    <source>
        <strain evidence="5">Sse05_10M</strain>
    </source>
</reference>
<proteinExistence type="predicted"/>
<evidence type="ECO:0000256" key="2">
    <source>
        <dbReference type="SAM" id="Phobius"/>
    </source>
</evidence>
<evidence type="ECO:0000256" key="3">
    <source>
        <dbReference type="SAM" id="SignalP"/>
    </source>
</evidence>
<dbReference type="PROSITE" id="PS50835">
    <property type="entry name" value="IG_LIKE"/>
    <property type="match status" value="1"/>
</dbReference>
<gene>
    <name evidence="5" type="ORF">JOB18_040340</name>
</gene>
<dbReference type="GO" id="GO:0009897">
    <property type="term" value="C:external side of plasma membrane"/>
    <property type="evidence" value="ECO:0007669"/>
    <property type="project" value="TreeGrafter"/>
</dbReference>
<keyword evidence="2" id="KW-0472">Membrane</keyword>
<evidence type="ECO:0000256" key="1">
    <source>
        <dbReference type="ARBA" id="ARBA00023319"/>
    </source>
</evidence>
<keyword evidence="2" id="KW-1133">Transmembrane helix</keyword>
<feature type="domain" description="Ig-like" evidence="4">
    <location>
        <begin position="21"/>
        <end position="112"/>
    </location>
</feature>
<dbReference type="PANTHER" id="PTHR14334:SF2">
    <property type="entry name" value="B-CELL ANTIGEN RECEPTOR COMPLEX-ASSOCIATED PROTEIN BETA CHAIN"/>
    <property type="match status" value="1"/>
</dbReference>
<dbReference type="InterPro" id="IPR013151">
    <property type="entry name" value="Immunoglobulin_dom"/>
</dbReference>
<dbReference type="PANTHER" id="PTHR14334">
    <property type="entry name" value="B-CELL ANTIGEN RECEPTOR COMPLEX-ASSOCIATED PROTEIN"/>
    <property type="match status" value="1"/>
</dbReference>
<dbReference type="InterPro" id="IPR003599">
    <property type="entry name" value="Ig_sub"/>
</dbReference>
<dbReference type="GO" id="GO:0019815">
    <property type="term" value="C:B cell receptor complex"/>
    <property type="evidence" value="ECO:0007669"/>
    <property type="project" value="TreeGrafter"/>
</dbReference>
<keyword evidence="6" id="KW-1185">Reference proteome</keyword>
<evidence type="ECO:0000313" key="5">
    <source>
        <dbReference type="EMBL" id="KAG7507638.1"/>
    </source>
</evidence>
<accession>A0AAV6RQI0</accession>
<protein>
    <submittedName>
        <fullName evidence="5">B-cell antigen receptor complex-associated beta chain-like</fullName>
    </submittedName>
</protein>
<feature type="transmembrane region" description="Helical" evidence="2">
    <location>
        <begin position="128"/>
        <end position="146"/>
    </location>
</feature>
<sequence>MRWFLAGCCVLGSIYLSAAVPQLTQRPRFFGAKTGSTVWIWCSKKTLSDIVRWYKDDTKGDVLRGERIKFHNKNMTKNSYLFIPNVTAEDSGVYYCEINNSLGSGTQVKVATTNNVVQAQYRTTLKDGLIIFQGLLLAFCISAILLRRQTMTEKKDSIYEDPETDHIYQGLAIESCGGGLYEELSVYAQADGAEAPWE</sequence>
<dbReference type="GO" id="GO:0050853">
    <property type="term" value="P:B cell receptor signaling pathway"/>
    <property type="evidence" value="ECO:0007669"/>
    <property type="project" value="TreeGrafter"/>
</dbReference>
<organism evidence="5 6">
    <name type="scientific">Solea senegalensis</name>
    <name type="common">Senegalese sole</name>
    <dbReference type="NCBI Taxonomy" id="28829"/>
    <lineage>
        <taxon>Eukaryota</taxon>
        <taxon>Metazoa</taxon>
        <taxon>Chordata</taxon>
        <taxon>Craniata</taxon>
        <taxon>Vertebrata</taxon>
        <taxon>Euteleostomi</taxon>
        <taxon>Actinopterygii</taxon>
        <taxon>Neopterygii</taxon>
        <taxon>Teleostei</taxon>
        <taxon>Neoteleostei</taxon>
        <taxon>Acanthomorphata</taxon>
        <taxon>Carangaria</taxon>
        <taxon>Pleuronectiformes</taxon>
        <taxon>Pleuronectoidei</taxon>
        <taxon>Soleidae</taxon>
        <taxon>Solea</taxon>
    </lineage>
</organism>